<dbReference type="Pfam" id="PF06114">
    <property type="entry name" value="Peptidase_M78"/>
    <property type="match status" value="1"/>
</dbReference>
<accession>A0ABN8H763</accession>
<dbReference type="InterPro" id="IPR010359">
    <property type="entry name" value="IrrE_HExxH"/>
</dbReference>
<dbReference type="Proteomes" id="UP000838324">
    <property type="component" value="Unassembled WGS sequence"/>
</dbReference>
<proteinExistence type="predicted"/>
<organism evidence="2 3">
    <name type="scientific">Paenibacillus auburnensis</name>
    <dbReference type="NCBI Taxonomy" id="2905649"/>
    <lineage>
        <taxon>Bacteria</taxon>
        <taxon>Bacillati</taxon>
        <taxon>Bacillota</taxon>
        <taxon>Bacilli</taxon>
        <taxon>Bacillales</taxon>
        <taxon>Paenibacillaceae</taxon>
        <taxon>Paenibacillus</taxon>
    </lineage>
</organism>
<dbReference type="EMBL" id="CAKMMG010000015">
    <property type="protein sequence ID" value="CAH1224677.1"/>
    <property type="molecule type" value="Genomic_DNA"/>
</dbReference>
<feature type="domain" description="IrrE N-terminal-like" evidence="1">
    <location>
        <begin position="35"/>
        <end position="150"/>
    </location>
</feature>
<protein>
    <recommendedName>
        <fullName evidence="1">IrrE N-terminal-like domain-containing protein</fullName>
    </recommendedName>
</protein>
<comment type="caution">
    <text evidence="2">The sequence shown here is derived from an EMBL/GenBank/DDBJ whole genome shotgun (WGS) entry which is preliminary data.</text>
</comment>
<evidence type="ECO:0000313" key="3">
    <source>
        <dbReference type="Proteomes" id="UP000838324"/>
    </source>
</evidence>
<reference evidence="2" key="1">
    <citation type="submission" date="2022-01" db="EMBL/GenBank/DDBJ databases">
        <authorList>
            <person name="Criscuolo A."/>
        </authorList>
    </citation>
    <scope>NUCLEOTIDE SEQUENCE</scope>
    <source>
        <strain evidence="2">CIP111892</strain>
    </source>
</reference>
<evidence type="ECO:0000313" key="2">
    <source>
        <dbReference type="EMBL" id="CAH1224677.1"/>
    </source>
</evidence>
<gene>
    <name evidence="2" type="ORF">PAECIP111892_05503</name>
</gene>
<name>A0ABN8H763_9BACL</name>
<keyword evidence="3" id="KW-1185">Reference proteome</keyword>
<sequence>MFNHYKKTQLEQFVEQLYIEHHIASPEQITIQVLAQALNIYVQYSPIGSRAYESDSGMRCILLDSRLPPMKQRLDFLHELCHVLRHAGNQLIMPDFFIKAQEIDAEKFVLYASMPYFMINLQQLPEDYNMTIQQLSGTFGVPREMAKARFDQILRREYEGELRIGLFTHKSSSTGNQQHIEFSDKTEIFAYYDPHSTFEGPDQLIVSLDYETLTTQYELLIPRDERFQEIEWEALKDLAVEPTISGDIICFDGQLTLQIHRLVFRYGFSKSTFVVHMRDVEQIIETDQRLTRRFN</sequence>
<evidence type="ECO:0000259" key="1">
    <source>
        <dbReference type="Pfam" id="PF06114"/>
    </source>
</evidence>
<dbReference type="Gene3D" id="1.10.10.2910">
    <property type="match status" value="1"/>
</dbReference>
<dbReference type="RefSeq" id="WP_236337394.1">
    <property type="nucleotide sequence ID" value="NZ_CAKMMG010000015.1"/>
</dbReference>